<evidence type="ECO:0000313" key="2">
    <source>
        <dbReference type="Proteomes" id="UP001357485"/>
    </source>
</evidence>
<gene>
    <name evidence="1" type="ORF">LTR16_012240</name>
</gene>
<dbReference type="EMBL" id="JAVRRA010012429">
    <property type="protein sequence ID" value="KAK5239133.1"/>
    <property type="molecule type" value="Genomic_DNA"/>
</dbReference>
<name>A0ABR0LT57_9PEZI</name>
<evidence type="ECO:0000313" key="1">
    <source>
        <dbReference type="EMBL" id="KAK5239133.1"/>
    </source>
</evidence>
<reference evidence="1 2" key="1">
    <citation type="submission" date="2023-08" db="EMBL/GenBank/DDBJ databases">
        <title>Black Yeasts Isolated from many extreme environments.</title>
        <authorList>
            <person name="Coleine C."/>
            <person name="Stajich J.E."/>
            <person name="Selbmann L."/>
        </authorList>
    </citation>
    <scope>NUCLEOTIDE SEQUENCE [LARGE SCALE GENOMIC DNA]</scope>
    <source>
        <strain evidence="1 2">CCFEE 536</strain>
    </source>
</reference>
<comment type="caution">
    <text evidence="1">The sequence shown here is derived from an EMBL/GenBank/DDBJ whole genome shotgun (WGS) entry which is preliminary data.</text>
</comment>
<proteinExistence type="predicted"/>
<protein>
    <submittedName>
        <fullName evidence="1">Uncharacterized protein</fullName>
    </submittedName>
</protein>
<accession>A0ABR0LT57</accession>
<sequence>MVNTGEVVFTQSSGAIELALDPGLNIVGGVHPRGLKGAIDDVSDITDMVDMADEEIMLTIDMADTGIIDDGVVSAEEEAPTDIDAMD</sequence>
<feature type="non-terminal residue" evidence="1">
    <location>
        <position position="87"/>
    </location>
</feature>
<organism evidence="1 2">
    <name type="scientific">Cryomyces antarcticus</name>
    <dbReference type="NCBI Taxonomy" id="329879"/>
    <lineage>
        <taxon>Eukaryota</taxon>
        <taxon>Fungi</taxon>
        <taxon>Dikarya</taxon>
        <taxon>Ascomycota</taxon>
        <taxon>Pezizomycotina</taxon>
        <taxon>Dothideomycetes</taxon>
        <taxon>Dothideomycetes incertae sedis</taxon>
        <taxon>Cryomyces</taxon>
    </lineage>
</organism>
<dbReference type="Proteomes" id="UP001357485">
    <property type="component" value="Unassembled WGS sequence"/>
</dbReference>
<keyword evidence="2" id="KW-1185">Reference proteome</keyword>